<feature type="region of interest" description="Disordered" evidence="2">
    <location>
        <begin position="126"/>
        <end position="153"/>
    </location>
</feature>
<sequence length="343" mass="39019">MGGAKRPKPSSDPAKWEAFYAPLVKLLKNQQGQLETLLSERKFLEKWIKKQHESWTANQRAYETHISELKSCLEEKEMELLMVAAKSELMVGLKHRESMVRKLKLEETEDELTDFRALFDLLTASPKKTEEPDQGTGSRRRTRSSTSKIAAPDTESKRLKLKYENLISEKNAEIAMLLKEKTFIWNQFNMLESKLTKKLKKKQAEVDQANDKFAQVHTTVEQLRSSNIEKDVTIAKLQSSNTEKDEVIEKLEARASELSQELEDLKKKSQAVVTPVLRSCKGMAVKTVKKELTAENVRPNGKGSRRSKRKGDGDDAVIIMESPPKLFTSSFRVPKLKNSSAPV</sequence>
<dbReference type="PANTHER" id="PTHR35992">
    <property type="entry name" value="CYTOMATRIX PROTEIN-LIKE PROTEIN"/>
    <property type="match status" value="1"/>
</dbReference>
<dbReference type="AlphaFoldDB" id="A0AAV0HBJ9"/>
<dbReference type="Proteomes" id="UP001154282">
    <property type="component" value="Unassembled WGS sequence"/>
</dbReference>
<feature type="region of interest" description="Disordered" evidence="2">
    <location>
        <begin position="291"/>
        <end position="321"/>
    </location>
</feature>
<accession>A0AAV0HBJ9</accession>
<evidence type="ECO:0000256" key="1">
    <source>
        <dbReference type="SAM" id="Coils"/>
    </source>
</evidence>
<name>A0AAV0HBJ9_9ROSI</name>
<dbReference type="EMBL" id="CAMGYJ010000002">
    <property type="protein sequence ID" value="CAI0382686.1"/>
    <property type="molecule type" value="Genomic_DNA"/>
</dbReference>
<dbReference type="PANTHER" id="PTHR35992:SF1">
    <property type="entry name" value="CYTOMATRIX PROTEIN-LIKE PROTEIN"/>
    <property type="match status" value="1"/>
</dbReference>
<keyword evidence="1" id="KW-0175">Coiled coil</keyword>
<evidence type="ECO:0000313" key="3">
    <source>
        <dbReference type="EMBL" id="CAI0382686.1"/>
    </source>
</evidence>
<gene>
    <name evidence="3" type="ORF">LITE_LOCUS3650</name>
</gene>
<keyword evidence="4" id="KW-1185">Reference proteome</keyword>
<comment type="caution">
    <text evidence="3">The sequence shown here is derived from an EMBL/GenBank/DDBJ whole genome shotgun (WGS) entry which is preliminary data.</text>
</comment>
<proteinExistence type="predicted"/>
<evidence type="ECO:0000256" key="2">
    <source>
        <dbReference type="SAM" id="MobiDB-lite"/>
    </source>
</evidence>
<reference evidence="3" key="1">
    <citation type="submission" date="2022-08" db="EMBL/GenBank/DDBJ databases">
        <authorList>
            <person name="Gutierrez-Valencia J."/>
        </authorList>
    </citation>
    <scope>NUCLEOTIDE SEQUENCE</scope>
</reference>
<evidence type="ECO:0000313" key="4">
    <source>
        <dbReference type="Proteomes" id="UP001154282"/>
    </source>
</evidence>
<protein>
    <submittedName>
        <fullName evidence="3">Uncharacterized protein</fullName>
    </submittedName>
</protein>
<feature type="coiled-coil region" evidence="1">
    <location>
        <begin position="160"/>
        <end position="268"/>
    </location>
</feature>
<organism evidence="3 4">
    <name type="scientific">Linum tenue</name>
    <dbReference type="NCBI Taxonomy" id="586396"/>
    <lineage>
        <taxon>Eukaryota</taxon>
        <taxon>Viridiplantae</taxon>
        <taxon>Streptophyta</taxon>
        <taxon>Embryophyta</taxon>
        <taxon>Tracheophyta</taxon>
        <taxon>Spermatophyta</taxon>
        <taxon>Magnoliopsida</taxon>
        <taxon>eudicotyledons</taxon>
        <taxon>Gunneridae</taxon>
        <taxon>Pentapetalae</taxon>
        <taxon>rosids</taxon>
        <taxon>fabids</taxon>
        <taxon>Malpighiales</taxon>
        <taxon>Linaceae</taxon>
        <taxon>Linum</taxon>
    </lineage>
</organism>